<comment type="caution">
    <text evidence="1">The sequence shown here is derived from an EMBL/GenBank/DDBJ whole genome shotgun (WGS) entry which is preliminary data.</text>
</comment>
<dbReference type="GO" id="GO:1904047">
    <property type="term" value="F:S-adenosyl-L-methionine binding"/>
    <property type="evidence" value="ECO:0007669"/>
    <property type="project" value="TreeGrafter"/>
</dbReference>
<dbReference type="Pfam" id="PF20903">
    <property type="entry name" value="SPL"/>
    <property type="match status" value="1"/>
</dbReference>
<evidence type="ECO:0000313" key="1">
    <source>
        <dbReference type="EMBL" id="PDO09350.1"/>
    </source>
</evidence>
<dbReference type="GO" id="GO:0003913">
    <property type="term" value="F:DNA photolyase activity"/>
    <property type="evidence" value="ECO:0007669"/>
    <property type="project" value="TreeGrafter"/>
</dbReference>
<dbReference type="GO" id="GO:0051539">
    <property type="term" value="F:4 iron, 4 sulfur cluster binding"/>
    <property type="evidence" value="ECO:0007669"/>
    <property type="project" value="TreeGrafter"/>
</dbReference>
<organism evidence="1 2">
    <name type="scientific">Candidatus Reconcilbacillus cellulovorans</name>
    <dbReference type="NCBI Taxonomy" id="1906605"/>
    <lineage>
        <taxon>Bacteria</taxon>
        <taxon>Bacillati</taxon>
        <taxon>Bacillota</taxon>
        <taxon>Bacilli</taxon>
        <taxon>Bacillales</taxon>
        <taxon>Paenibacillaceae</taxon>
        <taxon>Candidatus Reconcilbacillus</taxon>
    </lineage>
</organism>
<evidence type="ECO:0000313" key="2">
    <source>
        <dbReference type="Proteomes" id="UP000243688"/>
    </source>
</evidence>
<accession>A0A2A6DWT4</accession>
<keyword evidence="1" id="KW-0456">Lyase</keyword>
<dbReference type="Gene3D" id="3.80.30.30">
    <property type="match status" value="1"/>
</dbReference>
<dbReference type="PANTHER" id="PTHR37822:SF2">
    <property type="entry name" value="SPORE PHOTOPRODUCT LYASE"/>
    <property type="match status" value="1"/>
</dbReference>
<dbReference type="AlphaFoldDB" id="A0A2A6DWT4"/>
<dbReference type="GO" id="GO:0042601">
    <property type="term" value="C:endospore-forming forespore"/>
    <property type="evidence" value="ECO:0007669"/>
    <property type="project" value="TreeGrafter"/>
</dbReference>
<gene>
    <name evidence="1" type="ORF">BLM47_12965</name>
</gene>
<dbReference type="Proteomes" id="UP000243688">
    <property type="component" value="Unassembled WGS sequence"/>
</dbReference>
<reference evidence="1 2" key="1">
    <citation type="submission" date="2016-12" db="EMBL/GenBank/DDBJ databases">
        <title>Candidatus Reconcilibacillus cellulovorans genome.</title>
        <authorList>
            <person name="Kolinko S."/>
            <person name="Wu Y.-W."/>
            <person name="Tachea F."/>
            <person name="Denzel E."/>
            <person name="Hiras J."/>
            <person name="Baecker N."/>
            <person name="Chan L.J."/>
            <person name="Eichorst S.A."/>
            <person name="Frey D."/>
            <person name="Adams P.D."/>
            <person name="Pray T."/>
            <person name="Tanjore D."/>
            <person name="Petzold C.J."/>
            <person name="Gladden J.M."/>
            <person name="Simmons B.A."/>
            <person name="Singer S.W."/>
        </authorList>
    </citation>
    <scope>NUCLEOTIDE SEQUENCE [LARGE SCALE GENOMIC DNA]</scope>
    <source>
        <strain evidence="1">JTherm</strain>
    </source>
</reference>
<dbReference type="Gene3D" id="3.40.50.12110">
    <property type="match status" value="1"/>
</dbReference>
<dbReference type="InterPro" id="IPR049539">
    <property type="entry name" value="SPL"/>
</dbReference>
<dbReference type="PANTHER" id="PTHR37822">
    <property type="entry name" value="SPORE PHOTOPRODUCT LYASE-RELATED"/>
    <property type="match status" value="1"/>
</dbReference>
<dbReference type="EMBL" id="MOXJ01000044">
    <property type="protein sequence ID" value="PDO09350.1"/>
    <property type="molecule type" value="Genomic_DNA"/>
</dbReference>
<sequence length="336" mass="38832">MSKSETNFFLPHFSHLYIEKEARRYELAQKVVDRLPGATVVEIERYTDVFARPRQRFSEQKRSRKLILAVKRPPFVYRGADVCHRFGHEHFYYASTVLNCVYDCEYCFLQGMFPSANLVVFVNLDDFFAEVDALLTRHPLFLSVSYESDLLALERLVPTASHWIAFAAERPGLTLEIRTKSANYAAIRRLPPVRNVVLAWTLSPDPIAGRYEAFAPGLEARLENARRAAEDGWPVRLCFDPVLHVENWRDLYAELVDRTFTSIPADRVLDVSIGTFRVPKDYLRVMRKARPDSALLHEPYECRDGVCGLPAEAERRLREFVAERVAAYLPREKIFV</sequence>
<protein>
    <submittedName>
        <fullName evidence="1">DNA repair photolyase</fullName>
    </submittedName>
</protein>
<proteinExistence type="predicted"/>
<name>A0A2A6DWT4_9BACL</name>